<comment type="caution">
    <text evidence="2">The sequence shown here is derived from an EMBL/GenBank/DDBJ whole genome shotgun (WGS) entry which is preliminary data.</text>
</comment>
<keyword evidence="1" id="KW-0472">Membrane</keyword>
<reference evidence="2" key="1">
    <citation type="journal article" date="2012" name="PLoS ONE">
        <title>Gene sets for utilization of primary and secondary nutrition supplies in the distal gut of endangered iberian lynx.</title>
        <authorList>
            <person name="Alcaide M."/>
            <person name="Messina E."/>
            <person name="Richter M."/>
            <person name="Bargiela R."/>
            <person name="Peplies J."/>
            <person name="Huws S.A."/>
            <person name="Newbold C.J."/>
            <person name="Golyshin P.N."/>
            <person name="Simon M.A."/>
            <person name="Lopez G."/>
            <person name="Yakimov M.M."/>
            <person name="Ferrer M."/>
        </authorList>
    </citation>
    <scope>NUCLEOTIDE SEQUENCE</scope>
</reference>
<keyword evidence="1" id="KW-1133">Transmembrane helix</keyword>
<feature type="transmembrane region" description="Helical" evidence="1">
    <location>
        <begin position="12"/>
        <end position="34"/>
    </location>
</feature>
<proteinExistence type="predicted"/>
<dbReference type="EMBL" id="AMCI01006991">
    <property type="protein sequence ID" value="EJW93397.1"/>
    <property type="molecule type" value="Genomic_DNA"/>
</dbReference>
<organism evidence="2">
    <name type="scientific">gut metagenome</name>
    <dbReference type="NCBI Taxonomy" id="749906"/>
    <lineage>
        <taxon>unclassified sequences</taxon>
        <taxon>metagenomes</taxon>
        <taxon>organismal metagenomes</taxon>
    </lineage>
</organism>
<name>J9FUY8_9ZZZZ</name>
<gene>
    <name evidence="2" type="ORF">EVA_18497</name>
</gene>
<dbReference type="AlphaFoldDB" id="J9FUY8"/>
<accession>J9FUY8</accession>
<protein>
    <submittedName>
        <fullName evidence="2">Membrane or secreted protein</fullName>
    </submittedName>
</protein>
<feature type="non-terminal residue" evidence="2">
    <location>
        <position position="54"/>
    </location>
</feature>
<evidence type="ECO:0000313" key="2">
    <source>
        <dbReference type="EMBL" id="EJW93397.1"/>
    </source>
</evidence>
<evidence type="ECO:0000256" key="1">
    <source>
        <dbReference type="SAM" id="Phobius"/>
    </source>
</evidence>
<sequence length="54" mass="6158">MKKKWYRSEIVKGMAILLSYILLIVAVFGGVIMMRMGRAGINLESAEKFSESYK</sequence>
<keyword evidence="1" id="KW-0812">Transmembrane</keyword>